<dbReference type="InterPro" id="IPR036318">
    <property type="entry name" value="FAD-bd_PCMH-like_sf"/>
</dbReference>
<dbReference type="GO" id="GO:0050660">
    <property type="term" value="F:flavin adenine dinucleotide binding"/>
    <property type="evidence" value="ECO:0007669"/>
    <property type="project" value="InterPro"/>
</dbReference>
<organism evidence="2">
    <name type="scientific">Serratia fonticola</name>
    <dbReference type="NCBI Taxonomy" id="47917"/>
    <lineage>
        <taxon>Bacteria</taxon>
        <taxon>Pseudomonadati</taxon>
        <taxon>Pseudomonadota</taxon>
        <taxon>Gammaproteobacteria</taxon>
        <taxon>Enterobacterales</taxon>
        <taxon>Yersiniaceae</taxon>
        <taxon>Serratia</taxon>
    </lineage>
</organism>
<dbReference type="Pfam" id="PF03471">
    <property type="entry name" value="CorC_HlyC"/>
    <property type="match status" value="1"/>
</dbReference>
<dbReference type="InterPro" id="IPR005170">
    <property type="entry name" value="Transptr-assoc_dom"/>
</dbReference>
<evidence type="ECO:0000313" key="2">
    <source>
        <dbReference type="EMBL" id="VTR53057.1"/>
    </source>
</evidence>
<feature type="domain" description="Transporter-associated" evidence="1">
    <location>
        <begin position="1"/>
        <end position="33"/>
    </location>
</feature>
<protein>
    <recommendedName>
        <fullName evidence="1">Transporter-associated domain-containing protein</fullName>
    </recommendedName>
</protein>
<proteinExistence type="predicted"/>
<reference evidence="2" key="1">
    <citation type="submission" date="2019-05" db="EMBL/GenBank/DDBJ databases">
        <authorList>
            <consortium name="Pathogen Informatics"/>
        </authorList>
    </citation>
    <scope>NUCLEOTIDE SEQUENCE [LARGE SCALE GENOMIC DNA]</scope>
    <source>
        <strain evidence="2">NCTC12965</strain>
    </source>
</reference>
<dbReference type="InterPro" id="IPR016169">
    <property type="entry name" value="FAD-bd_PCMH_sub2"/>
</dbReference>
<name>A0A4U9W308_SERFO</name>
<dbReference type="AlphaFoldDB" id="A0A4U9W308"/>
<dbReference type="SUPFAM" id="SSF56176">
    <property type="entry name" value="FAD-binding/transporter-associated domain-like"/>
    <property type="match status" value="1"/>
</dbReference>
<dbReference type="EMBL" id="CABEEZ010000127">
    <property type="protein sequence ID" value="VTR53057.1"/>
    <property type="molecule type" value="Genomic_DNA"/>
</dbReference>
<evidence type="ECO:0000259" key="1">
    <source>
        <dbReference type="Pfam" id="PF03471"/>
    </source>
</evidence>
<sequence>MPTVGDVVELHDLRFEILEISDYRIELVSITKVKPLHEQDE</sequence>
<dbReference type="Gene3D" id="3.30.465.10">
    <property type="match status" value="1"/>
</dbReference>
<accession>A0A4U9W308</accession>
<gene>
    <name evidence="2" type="primary">yoaE_6</name>
    <name evidence="2" type="ORF">NCTC12965_06476</name>
</gene>